<name>A0A381RPC1_9ZZZZ</name>
<dbReference type="EMBL" id="UINC01002111">
    <property type="protein sequence ID" value="SUZ93021.1"/>
    <property type="molecule type" value="Genomic_DNA"/>
</dbReference>
<dbReference type="InterPro" id="IPR013783">
    <property type="entry name" value="Ig-like_fold"/>
</dbReference>
<accession>A0A381RPC1</accession>
<dbReference type="Gene3D" id="2.60.40.10">
    <property type="entry name" value="Immunoglobulins"/>
    <property type="match status" value="1"/>
</dbReference>
<reference evidence="1" key="1">
    <citation type="submission" date="2018-05" db="EMBL/GenBank/DDBJ databases">
        <authorList>
            <person name="Lanie J.A."/>
            <person name="Ng W.-L."/>
            <person name="Kazmierczak K.M."/>
            <person name="Andrzejewski T.M."/>
            <person name="Davidsen T.M."/>
            <person name="Wayne K.J."/>
            <person name="Tettelin H."/>
            <person name="Glass J.I."/>
            <person name="Rusch D."/>
            <person name="Podicherti R."/>
            <person name="Tsui H.-C.T."/>
            <person name="Winkler M.E."/>
        </authorList>
    </citation>
    <scope>NUCLEOTIDE SEQUENCE</scope>
</reference>
<protein>
    <recommendedName>
        <fullName evidence="2">Fibronectin type-III domain-containing protein</fullName>
    </recommendedName>
</protein>
<evidence type="ECO:0008006" key="2">
    <source>
        <dbReference type="Google" id="ProtNLM"/>
    </source>
</evidence>
<organism evidence="1">
    <name type="scientific">marine metagenome</name>
    <dbReference type="NCBI Taxonomy" id="408172"/>
    <lineage>
        <taxon>unclassified sequences</taxon>
        <taxon>metagenomes</taxon>
        <taxon>ecological metagenomes</taxon>
    </lineage>
</organism>
<evidence type="ECO:0000313" key="1">
    <source>
        <dbReference type="EMBL" id="SUZ93021.1"/>
    </source>
</evidence>
<sequence length="1154" mass="128988">MQSIIINIIILLISLNFLMAQGKEYQGPEDSAGDIAAEKEGYMTGNRVFIYFRNTTELSDWPRVNVSKWPNNTNGLKMTDGIGLLVSAKVYIEDDGNGISVDTIPLTDPIDIYSTDHHTLYYLQTSYREEMDTDPTGTVEWGFYPTFGYFNETGEYPALSNIASSWPINGWPSIGFDTKWLGEWNGRFGRGVTYADQESYYVVNDAQDQENLGAEDMVRYYPRPGHYVGDIKPDVTIQYGVPWGGLGLRVSVRGFQWNNPQARDAIFWEYSIANVSDYDLRDVAFGYWLDNSIGGDGDDDLGYFNKLADMAYSWDINGIGLGGLPTGVMGFAYLESPGLAYDYIDNDNDGLTDEKRDNEPTAIIGPTAGITDLDAFLEFYKLNAEDLRDHWDADEDQDWEDGEDLNGDGIYQLSEFFGDDIGIDGVGPGELNYYGPDLDGSECNHRPDFMEGIGSEPNFNTTDVSESDMIGLTAFRMFPIPSHSPSNTTTWFKNDQTMWELVGMDTLEEYTSNISNLVEVFASGAFPLYQGRVERISMSELHSYDPLAGLNSENHTAPALYELKRIVQVIYEKDYRFAQPPKMPTITATAGDGEVILTWDDIADTKTRDPFVGNVNDFEGYKVYRASDKYMTDPEIITDGYGTPMFKKPIFQCDLSDGVLGFTDFGLVNGTAYNLGYDTGITHIFVDNTVQNGRTYYYAVVAYDYGAPDIGPGISPSENNAVIELDEAEEVRSIGKNVAIVVPHQTAAGYIPPTIDVEQSDILGSGSIEPVIRASGGLKADHKYALTFGVDTIALVSNYDHGFQYVTNEIKIFDETDSTVLIYEEKPAKFVGSNLLYRDTLEYWTLNPSGIISTDIIDGFQVEIDPAVETAEYNYETSGWITGNGIMRITPSISDGVKIPWKYQIVFTGNDSAYVGVISNPSGIRNELGQSISRTQIINNPALNFYVQNTSFIDSTTGQYELMDIVIHDVNDNDTLDLYEDRIMVGAPTISRWRATAFVIDFMLSTEATYPAPGDVYQVEWKRPFFETDTIRFTVNTSSAIDEAVISGDMKEIKVVPNPYVMTNMMETQVSNPFLNQRRKLLFTHIPADCRIRIFTVSGVLVDEINVHNEPDNGIIHWDMLTRENLEIAAGMYIYHVESEKTGDTMLGKFAVIK</sequence>
<gene>
    <name evidence="1" type="ORF">METZ01_LOCUS45875</name>
</gene>
<dbReference type="AlphaFoldDB" id="A0A381RPC1"/>
<proteinExistence type="predicted"/>